<feature type="domain" description="DUF5723" evidence="1">
    <location>
        <begin position="38"/>
        <end position="445"/>
    </location>
</feature>
<dbReference type="EMBL" id="JAVRHZ010000009">
    <property type="protein sequence ID" value="MDT0556891.1"/>
    <property type="molecule type" value="Genomic_DNA"/>
</dbReference>
<evidence type="ECO:0000313" key="2">
    <source>
        <dbReference type="EMBL" id="MDT0556891.1"/>
    </source>
</evidence>
<comment type="caution">
    <text evidence="2">The sequence shown here is derived from an EMBL/GenBank/DDBJ whole genome shotgun (WGS) entry which is preliminary data.</text>
</comment>
<keyword evidence="3" id="KW-1185">Reference proteome</keyword>
<dbReference type="Proteomes" id="UP001254488">
    <property type="component" value="Unassembled WGS sequence"/>
</dbReference>
<gene>
    <name evidence="2" type="ORF">RM538_12805</name>
</gene>
<accession>A0ABU2YFE3</accession>
<sequence>MKNVVFYILALWGLTSIAQNKQVLYGLEEVPQSLLLNPGVTVPQKAHFGIPFLSQLHVNGGASGVSTFDIFGDTGENINTKIRNKIFEMKNTDFFTATQQLEIINFGWRSKKEIYFSGGIYQEFDFISYFPRDLAILAWEGNRDYIDYEFDLGEISTTGDLTVVYHFGVNKKINDKLTAGVRAKLYSSMLSYRSTNNKGSFITRFGDVDSPNIYEHTVQNAEITVETSGIASLSDLDGASQVTSEVLGRAFFGGNIGIGFDIGGTYEITNRLEASASALDIGAIFHSNDVETYQVTGDYTLNGIELIFPPLINGEGTLPYYDDLEDEIEREIPVDTIVKKYTQFRPLKLNGSLKYSFGRVVGGSGECDCMNMGGGLDRNQAVGVQVYSIFRPKGPQTAATLFYYRRLWDFLSAKATYTADSYSFSNVGLGIVGDFGKFNFYVAADNVIKYGNIAKAKSVSLQLGINIKIAEQ</sequence>
<protein>
    <submittedName>
        <fullName evidence="2">DUF5723 family protein</fullName>
    </submittedName>
</protein>
<organism evidence="2 3">
    <name type="scientific">Patiriisocius hiemis</name>
    <dbReference type="NCBI Taxonomy" id="3075604"/>
    <lineage>
        <taxon>Bacteria</taxon>
        <taxon>Pseudomonadati</taxon>
        <taxon>Bacteroidota</taxon>
        <taxon>Flavobacteriia</taxon>
        <taxon>Flavobacteriales</taxon>
        <taxon>Flavobacteriaceae</taxon>
        <taxon>Patiriisocius</taxon>
    </lineage>
</organism>
<name>A0ABU2YFE3_9FLAO</name>
<proteinExistence type="predicted"/>
<dbReference type="InterPro" id="IPR043781">
    <property type="entry name" value="DUF5723"/>
</dbReference>
<dbReference type="RefSeq" id="WP_311333837.1">
    <property type="nucleotide sequence ID" value="NZ_JAVRHZ010000009.1"/>
</dbReference>
<evidence type="ECO:0000259" key="1">
    <source>
        <dbReference type="Pfam" id="PF18990"/>
    </source>
</evidence>
<evidence type="ECO:0000313" key="3">
    <source>
        <dbReference type="Proteomes" id="UP001254488"/>
    </source>
</evidence>
<reference evidence="2 3" key="1">
    <citation type="submission" date="2023-09" db="EMBL/GenBank/DDBJ databases">
        <authorList>
            <person name="Rey-Velasco X."/>
        </authorList>
    </citation>
    <scope>NUCLEOTIDE SEQUENCE [LARGE SCALE GENOMIC DNA]</scope>
    <source>
        <strain evidence="2 3">W242</strain>
    </source>
</reference>
<dbReference type="Pfam" id="PF18990">
    <property type="entry name" value="DUF5723"/>
    <property type="match status" value="1"/>
</dbReference>